<gene>
    <name evidence="1" type="ORF">ABN611_37550</name>
</gene>
<accession>A0AAU7TCJ8</accession>
<dbReference type="Gene3D" id="1.25.40.10">
    <property type="entry name" value="Tetratricopeptide repeat domain"/>
    <property type="match status" value="2"/>
</dbReference>
<reference evidence="1" key="1">
    <citation type="submission" date="2024-06" db="EMBL/GenBank/DDBJ databases">
        <title>Kribbella sp. strain HUAS MG21 genome sequences.</title>
        <authorList>
            <person name="Mo P."/>
        </authorList>
    </citation>
    <scope>NUCLEOTIDE SEQUENCE</scope>
    <source>
        <strain evidence="1">HUAS MG21</strain>
    </source>
</reference>
<dbReference type="RefSeq" id="WP_350277074.1">
    <property type="nucleotide sequence ID" value="NZ_CP158165.1"/>
</dbReference>
<evidence type="ECO:0000313" key="1">
    <source>
        <dbReference type="EMBL" id="XBV24250.1"/>
    </source>
</evidence>
<dbReference type="SUPFAM" id="SSF48452">
    <property type="entry name" value="TPR-like"/>
    <property type="match status" value="1"/>
</dbReference>
<dbReference type="InterPro" id="IPR011990">
    <property type="entry name" value="TPR-like_helical_dom_sf"/>
</dbReference>
<organism evidence="1">
    <name type="scientific">Kribbella sp. HUAS MG21</name>
    <dbReference type="NCBI Taxonomy" id="3160966"/>
    <lineage>
        <taxon>Bacteria</taxon>
        <taxon>Bacillati</taxon>
        <taxon>Actinomycetota</taxon>
        <taxon>Actinomycetes</taxon>
        <taxon>Propionibacteriales</taxon>
        <taxon>Kribbellaceae</taxon>
        <taxon>Kribbella</taxon>
    </lineage>
</organism>
<evidence type="ECO:0008006" key="2">
    <source>
        <dbReference type="Google" id="ProtNLM"/>
    </source>
</evidence>
<name>A0AAU7TCJ8_9ACTN</name>
<dbReference type="EMBL" id="CP158165">
    <property type="protein sequence ID" value="XBV24250.1"/>
    <property type="molecule type" value="Genomic_DNA"/>
</dbReference>
<proteinExistence type="predicted"/>
<protein>
    <recommendedName>
        <fullName evidence="2">MalT-like TPR region domain-containing protein</fullName>
    </recommendedName>
</protein>
<sequence>MAAEPGMGAGAVLATAVAAFEEGRIQQGLDNLSAVLRGFTQAGDVRGAALACARLGWAFETFVGNRTAARVWFARAARMLQDEPACVEQGWIALAGVGCDVDNPAELKARAELALDRARRFGDVDLEAKALADGGLACVQAGDVAGGMQQLEEAIALWCGPATDRDAASMGVCSFFTACYYAADFDRACHWVGELRRVGLIGVTPATQIFLSSHCDAVQATALIEVGHWSEAEALLIKAVAEFESCMPIPSWHPAIALADLRIRQGRLAEAEGLLLGKDGHLQALLPTVRLHLAQGNVDLARATASRGLRMVGDDLLRGTELLACLTEAELAAGRVEEAQEACRRMTERARGVNLPRLRAEAGRMQARILAATGDLAAAITTLEQAADAVPEGLPVLRVAMILELTRLHEQAGNRAAATVEAARAASIVAGLDFGVPADDQALLQRFARGPRARTVTAELVHDGDGWIVRSDGLRIRLQATKGLRYLAELVAAPGVERHVLDLVDRVEGVDPDGPDRHRLGDAGEVLDATARRAYRQRVEQVRYEIEDALATCDDDRAAVLQKECDELVTQLAAAFGLSGRSRPASSTTERARLNVTRSLRTAITRIRSDLPEGGEVLDRRVRTGLYCVFEPECDDPVTWVVQSGLNNSART</sequence>
<dbReference type="AlphaFoldDB" id="A0AAU7TCJ8"/>